<dbReference type="CDD" id="cd06445">
    <property type="entry name" value="ATase"/>
    <property type="match status" value="1"/>
</dbReference>
<dbReference type="InterPro" id="IPR036631">
    <property type="entry name" value="MGMT_N_sf"/>
</dbReference>
<dbReference type="SUPFAM" id="SSF53155">
    <property type="entry name" value="Methylated DNA-protein cysteine methyltransferase domain"/>
    <property type="match status" value="1"/>
</dbReference>
<keyword evidence="5" id="KW-0808">Transferase</keyword>
<evidence type="ECO:0000256" key="5">
    <source>
        <dbReference type="ARBA" id="ARBA00022679"/>
    </source>
</evidence>
<dbReference type="SUPFAM" id="SSF46689">
    <property type="entry name" value="Homeodomain-like"/>
    <property type="match status" value="1"/>
</dbReference>
<evidence type="ECO:0000256" key="9">
    <source>
        <dbReference type="ARBA" id="ARBA00023204"/>
    </source>
</evidence>
<dbReference type="GO" id="GO:0003908">
    <property type="term" value="F:methylated-DNA-[protein]-cysteine S-methyltransferase activity"/>
    <property type="evidence" value="ECO:0007669"/>
    <property type="project" value="UniProtKB-EC"/>
</dbReference>
<proteinExistence type="inferred from homology"/>
<evidence type="ECO:0000313" key="12">
    <source>
        <dbReference type="EMBL" id="CCH54021.1"/>
    </source>
</evidence>
<keyword evidence="8" id="KW-0804">Transcription</keyword>
<dbReference type="InterPro" id="IPR018060">
    <property type="entry name" value="HTH_AraC"/>
</dbReference>
<evidence type="ECO:0000313" key="13">
    <source>
        <dbReference type="Proteomes" id="UP000009309"/>
    </source>
</evidence>
<dbReference type="Pfam" id="PF01035">
    <property type="entry name" value="DNA_binding_1"/>
    <property type="match status" value="1"/>
</dbReference>
<reference evidence="12 13" key="1">
    <citation type="journal article" date="2012" name="J. Bacteriol.">
        <title>Genome Sequence of the Filamentous Bacterium Fibrisoma limi BUZ 3T.</title>
        <authorList>
            <person name="Filippini M."/>
            <person name="Qi W."/>
            <person name="Jaenicke S."/>
            <person name="Goesmann A."/>
            <person name="Smits T.H."/>
            <person name="Bagheri H.C."/>
        </authorList>
    </citation>
    <scope>NUCLEOTIDE SEQUENCE [LARGE SCALE GENOMIC DNA]</scope>
    <source>
        <strain evidence="13">BUZ 3T</strain>
    </source>
</reference>
<dbReference type="Proteomes" id="UP000009309">
    <property type="component" value="Unassembled WGS sequence"/>
</dbReference>
<evidence type="ECO:0000256" key="4">
    <source>
        <dbReference type="ARBA" id="ARBA00022603"/>
    </source>
</evidence>
<dbReference type="STRING" id="1185876.BN8_03160"/>
<dbReference type="RefSeq" id="WP_009282601.1">
    <property type="nucleotide sequence ID" value="NZ_CAIT01000006.1"/>
</dbReference>
<dbReference type="OrthoDB" id="9802228at2"/>
<evidence type="ECO:0000256" key="8">
    <source>
        <dbReference type="ARBA" id="ARBA00023163"/>
    </source>
</evidence>
<protein>
    <recommendedName>
        <fullName evidence="3">methylated-DNA--[protein]-cysteine S-methyltransferase</fullName>
        <ecNumber evidence="3">2.1.1.63</ecNumber>
    </recommendedName>
</protein>
<dbReference type="InterPro" id="IPR009057">
    <property type="entry name" value="Homeodomain-like_sf"/>
</dbReference>
<dbReference type="AlphaFoldDB" id="I2GJE6"/>
<dbReference type="InterPro" id="IPR014048">
    <property type="entry name" value="MethylDNA_cys_MeTrfase_DNA-bd"/>
</dbReference>
<dbReference type="InterPro" id="IPR036217">
    <property type="entry name" value="MethylDNA_cys_MeTrfase_DNAb"/>
</dbReference>
<dbReference type="SUPFAM" id="SSF46767">
    <property type="entry name" value="Methylated DNA-protein cysteine methyltransferase, C-terminal domain"/>
    <property type="match status" value="1"/>
</dbReference>
<evidence type="ECO:0000256" key="1">
    <source>
        <dbReference type="ARBA" id="ARBA00001286"/>
    </source>
</evidence>
<organism evidence="12 13">
    <name type="scientific">Fibrisoma limi BUZ 3</name>
    <dbReference type="NCBI Taxonomy" id="1185876"/>
    <lineage>
        <taxon>Bacteria</taxon>
        <taxon>Pseudomonadati</taxon>
        <taxon>Bacteroidota</taxon>
        <taxon>Cytophagia</taxon>
        <taxon>Cytophagales</taxon>
        <taxon>Spirosomataceae</taxon>
        <taxon>Fibrisoma</taxon>
    </lineage>
</organism>
<evidence type="ECO:0000256" key="3">
    <source>
        <dbReference type="ARBA" id="ARBA00011918"/>
    </source>
</evidence>
<dbReference type="NCBIfam" id="TIGR00589">
    <property type="entry name" value="ogt"/>
    <property type="match status" value="1"/>
</dbReference>
<dbReference type="GO" id="GO:0006281">
    <property type="term" value="P:DNA repair"/>
    <property type="evidence" value="ECO:0007669"/>
    <property type="project" value="UniProtKB-KW"/>
</dbReference>
<evidence type="ECO:0000256" key="10">
    <source>
        <dbReference type="ARBA" id="ARBA00049348"/>
    </source>
</evidence>
<dbReference type="PROSITE" id="PS00374">
    <property type="entry name" value="MGMT"/>
    <property type="match status" value="1"/>
</dbReference>
<dbReference type="InterPro" id="IPR001497">
    <property type="entry name" value="MethylDNA_cys_MeTrfase_AS"/>
</dbReference>
<dbReference type="GO" id="GO:0032259">
    <property type="term" value="P:methylation"/>
    <property type="evidence" value="ECO:0007669"/>
    <property type="project" value="UniProtKB-KW"/>
</dbReference>
<dbReference type="SMART" id="SM00342">
    <property type="entry name" value="HTH_ARAC"/>
    <property type="match status" value="1"/>
</dbReference>
<evidence type="ECO:0000256" key="2">
    <source>
        <dbReference type="ARBA" id="ARBA00008711"/>
    </source>
</evidence>
<dbReference type="PROSITE" id="PS01124">
    <property type="entry name" value="HTH_ARAC_FAMILY_2"/>
    <property type="match status" value="1"/>
</dbReference>
<comment type="catalytic activity">
    <reaction evidence="1">
        <text>a 4-O-methyl-thymidine in DNA + L-cysteinyl-[protein] = a thymidine in DNA + S-methyl-L-cysteinyl-[protein]</text>
        <dbReference type="Rhea" id="RHEA:53428"/>
        <dbReference type="Rhea" id="RHEA-COMP:10131"/>
        <dbReference type="Rhea" id="RHEA-COMP:10132"/>
        <dbReference type="Rhea" id="RHEA-COMP:13555"/>
        <dbReference type="Rhea" id="RHEA-COMP:13556"/>
        <dbReference type="ChEBI" id="CHEBI:29950"/>
        <dbReference type="ChEBI" id="CHEBI:82612"/>
        <dbReference type="ChEBI" id="CHEBI:137386"/>
        <dbReference type="ChEBI" id="CHEBI:137387"/>
        <dbReference type="EC" id="2.1.1.63"/>
    </reaction>
</comment>
<feature type="domain" description="HTH araC/xylS-type" evidence="11">
    <location>
        <begin position="13"/>
        <end position="110"/>
    </location>
</feature>
<dbReference type="FunFam" id="1.10.10.10:FF:000214">
    <property type="entry name" value="Methylated-DNA--protein-cysteine methyltransferase"/>
    <property type="match status" value="1"/>
</dbReference>
<dbReference type="GO" id="GO:0043565">
    <property type="term" value="F:sequence-specific DNA binding"/>
    <property type="evidence" value="ECO:0007669"/>
    <property type="project" value="InterPro"/>
</dbReference>
<comment type="caution">
    <text evidence="12">The sequence shown here is derived from an EMBL/GenBank/DDBJ whole genome shotgun (WGS) entry which is preliminary data.</text>
</comment>
<accession>I2GJE6</accession>
<dbReference type="EMBL" id="CAIT01000006">
    <property type="protein sequence ID" value="CCH54021.1"/>
    <property type="molecule type" value="Genomic_DNA"/>
</dbReference>
<dbReference type="Gene3D" id="3.30.160.70">
    <property type="entry name" value="Methylated DNA-protein cysteine methyltransferase domain"/>
    <property type="match status" value="1"/>
</dbReference>
<dbReference type="PANTHER" id="PTHR10815:SF13">
    <property type="entry name" value="METHYLATED-DNA--PROTEIN-CYSTEINE METHYLTRANSFERASE"/>
    <property type="match status" value="1"/>
</dbReference>
<dbReference type="Gene3D" id="1.10.10.60">
    <property type="entry name" value="Homeodomain-like"/>
    <property type="match status" value="1"/>
</dbReference>
<dbReference type="Gene3D" id="1.10.10.10">
    <property type="entry name" value="Winged helix-like DNA-binding domain superfamily/Winged helix DNA-binding domain"/>
    <property type="match status" value="1"/>
</dbReference>
<keyword evidence="9" id="KW-0234">DNA repair</keyword>
<dbReference type="InterPro" id="IPR036388">
    <property type="entry name" value="WH-like_DNA-bd_sf"/>
</dbReference>
<comment type="catalytic activity">
    <reaction evidence="10">
        <text>a 6-O-methyl-2'-deoxyguanosine in DNA + L-cysteinyl-[protein] = S-methyl-L-cysteinyl-[protein] + a 2'-deoxyguanosine in DNA</text>
        <dbReference type="Rhea" id="RHEA:24000"/>
        <dbReference type="Rhea" id="RHEA-COMP:10131"/>
        <dbReference type="Rhea" id="RHEA-COMP:10132"/>
        <dbReference type="Rhea" id="RHEA-COMP:11367"/>
        <dbReference type="Rhea" id="RHEA-COMP:11368"/>
        <dbReference type="ChEBI" id="CHEBI:29950"/>
        <dbReference type="ChEBI" id="CHEBI:82612"/>
        <dbReference type="ChEBI" id="CHEBI:85445"/>
        <dbReference type="ChEBI" id="CHEBI:85448"/>
        <dbReference type="EC" id="2.1.1.63"/>
    </reaction>
</comment>
<dbReference type="EC" id="2.1.1.63" evidence="3"/>
<keyword evidence="7" id="KW-0805">Transcription regulation</keyword>
<dbReference type="Pfam" id="PF12833">
    <property type="entry name" value="HTH_18"/>
    <property type="match status" value="1"/>
</dbReference>
<evidence type="ECO:0000256" key="6">
    <source>
        <dbReference type="ARBA" id="ARBA00022763"/>
    </source>
</evidence>
<comment type="similarity">
    <text evidence="2">Belongs to the MGMT family.</text>
</comment>
<dbReference type="eggNOG" id="COG2207">
    <property type="taxonomic scope" value="Bacteria"/>
</dbReference>
<keyword evidence="6" id="KW-0227">DNA damage</keyword>
<dbReference type="PANTHER" id="PTHR10815">
    <property type="entry name" value="METHYLATED-DNA--PROTEIN-CYSTEINE METHYLTRANSFERASE"/>
    <property type="match status" value="1"/>
</dbReference>
<keyword evidence="4" id="KW-0489">Methyltransferase</keyword>
<dbReference type="eggNOG" id="COG0350">
    <property type="taxonomic scope" value="Bacteria"/>
</dbReference>
<sequence>MTTSTTYTYQQIAHAIEHLTANFRDQPSLAKLADQVSISEFHFQRLFTEWAGISPKKFLQYLTLEHAKQQLRNGAPLAEAAYEAGLSGTGRLHDLFVTIEGVTPGQFKQLGTGLVLTYGVFDSPFGTYVLGTINGKICQLQFVDEDDDPEAILTAEWPGVELRHDADSLKFLSDRIFPTLAESDTLMQPLSVLVKGSPFQLKVWEALLRIPEGRLASYDQIAGAIGMPSASRAVGTAIGSNPVAYLIPCHRVIRKTGLFGGYRWGNTRKNALIGWEAARTNV</sequence>
<name>I2GJE6_9BACT</name>
<keyword evidence="13" id="KW-1185">Reference proteome</keyword>
<evidence type="ECO:0000259" key="11">
    <source>
        <dbReference type="PROSITE" id="PS01124"/>
    </source>
</evidence>
<evidence type="ECO:0000256" key="7">
    <source>
        <dbReference type="ARBA" id="ARBA00023015"/>
    </source>
</evidence>
<gene>
    <name evidence="12" type="ORF">BN8_03160</name>
</gene>
<dbReference type="GO" id="GO:0003700">
    <property type="term" value="F:DNA-binding transcription factor activity"/>
    <property type="evidence" value="ECO:0007669"/>
    <property type="project" value="InterPro"/>
</dbReference>